<dbReference type="RefSeq" id="WP_132320211.1">
    <property type="nucleotide sequence ID" value="NZ_FWZT01000011.1"/>
</dbReference>
<proteinExistence type="predicted"/>
<dbReference type="AlphaFoldDB" id="A0A1Y6C175"/>
<dbReference type="EMBL" id="FWZT01000011">
    <property type="protein sequence ID" value="SMF36487.1"/>
    <property type="molecule type" value="Genomic_DNA"/>
</dbReference>
<gene>
    <name evidence="1" type="ORF">SAMN06296036_11140</name>
</gene>
<reference evidence="2" key="1">
    <citation type="submission" date="2017-04" db="EMBL/GenBank/DDBJ databases">
        <authorList>
            <person name="Varghese N."/>
            <person name="Submissions S."/>
        </authorList>
    </citation>
    <scope>NUCLEOTIDE SEQUENCE [LARGE SCALE GENOMIC DNA]</scope>
    <source>
        <strain evidence="2">RKEM611</strain>
    </source>
</reference>
<name>A0A1Y6C175_9BACT</name>
<dbReference type="STRING" id="1513793.SAMN06296036_11140"/>
<sequence>MMASIIQKITDLFRAERREDRYAAYGNFPGKFSNKQGSPFSVMPIDISSRGIGLLIDPAPSVGEILSFSFVASEDMGPLHFRVIHVGRNSIRPVNSLEKMRRCGLEMLPEHSVDLISLMASQDDFMVQE</sequence>
<organism evidence="1 2">
    <name type="scientific">Pseudobacteriovorax antillogorgiicola</name>
    <dbReference type="NCBI Taxonomy" id="1513793"/>
    <lineage>
        <taxon>Bacteria</taxon>
        <taxon>Pseudomonadati</taxon>
        <taxon>Bdellovibrionota</taxon>
        <taxon>Oligoflexia</taxon>
        <taxon>Oligoflexales</taxon>
        <taxon>Pseudobacteriovoracaceae</taxon>
        <taxon>Pseudobacteriovorax</taxon>
    </lineage>
</organism>
<accession>A0A1Y6C175</accession>
<protein>
    <submittedName>
        <fullName evidence="1">PilZ domain-containing protein</fullName>
    </submittedName>
</protein>
<keyword evidence="2" id="KW-1185">Reference proteome</keyword>
<dbReference type="Proteomes" id="UP000192907">
    <property type="component" value="Unassembled WGS sequence"/>
</dbReference>
<evidence type="ECO:0000313" key="1">
    <source>
        <dbReference type="EMBL" id="SMF36487.1"/>
    </source>
</evidence>
<dbReference type="OrthoDB" id="10005657at2"/>
<evidence type="ECO:0000313" key="2">
    <source>
        <dbReference type="Proteomes" id="UP000192907"/>
    </source>
</evidence>